<dbReference type="InterPro" id="IPR004380">
    <property type="entry name" value="Asp_race"/>
</dbReference>
<evidence type="ECO:0000313" key="3">
    <source>
        <dbReference type="EMBL" id="RKF16442.1"/>
    </source>
</evidence>
<dbReference type="Pfam" id="PF01177">
    <property type="entry name" value="Asp_Glu_race"/>
    <property type="match status" value="1"/>
</dbReference>
<name>A0A3A8BB02_9RHOB</name>
<evidence type="ECO:0000313" key="4">
    <source>
        <dbReference type="Proteomes" id="UP000281128"/>
    </source>
</evidence>
<keyword evidence="4" id="KW-1185">Reference proteome</keyword>
<dbReference type="InterPro" id="IPR001920">
    <property type="entry name" value="Asp/Glu_race"/>
</dbReference>
<dbReference type="EC" id="5.1.1.-" evidence="3"/>
<comment type="caution">
    <text evidence="3">The sequence shown here is derived from an EMBL/GenBank/DDBJ whole genome shotgun (WGS) entry which is preliminary data.</text>
</comment>
<dbReference type="PANTHER" id="PTHR21198:SF7">
    <property type="entry name" value="ASPARTATE-GLUTAMATE RACEMASE FAMILY"/>
    <property type="match status" value="1"/>
</dbReference>
<dbReference type="GO" id="GO:0047661">
    <property type="term" value="F:amino-acid racemase activity"/>
    <property type="evidence" value="ECO:0007669"/>
    <property type="project" value="InterPro"/>
</dbReference>
<dbReference type="PANTHER" id="PTHR21198">
    <property type="entry name" value="GLUTAMATE RACEMASE"/>
    <property type="match status" value="1"/>
</dbReference>
<dbReference type="NCBIfam" id="TIGR00035">
    <property type="entry name" value="asp_race"/>
    <property type="match status" value="1"/>
</dbReference>
<gene>
    <name evidence="3" type="ORF">D6850_02490</name>
</gene>
<evidence type="ECO:0000256" key="2">
    <source>
        <dbReference type="ARBA" id="ARBA00023235"/>
    </source>
</evidence>
<dbReference type="InterPro" id="IPR015942">
    <property type="entry name" value="Asp/Glu/hydantoin_racemase"/>
</dbReference>
<reference evidence="3 4" key="1">
    <citation type="submission" date="2018-09" db="EMBL/GenBank/DDBJ databases">
        <title>Roseovarius spongiae sp. nov., isolated from a marine sponge.</title>
        <authorList>
            <person name="Zhuang L."/>
            <person name="Luo L."/>
        </authorList>
    </citation>
    <scope>NUCLEOTIDE SEQUENCE [LARGE SCALE GENOMIC DNA]</scope>
    <source>
        <strain evidence="3 4">HN-E21</strain>
    </source>
</reference>
<dbReference type="OrthoDB" id="9803739at2"/>
<organism evidence="3 4">
    <name type="scientific">Roseovarius spongiae</name>
    <dbReference type="NCBI Taxonomy" id="2320272"/>
    <lineage>
        <taxon>Bacteria</taxon>
        <taxon>Pseudomonadati</taxon>
        <taxon>Pseudomonadota</taxon>
        <taxon>Alphaproteobacteria</taxon>
        <taxon>Rhodobacterales</taxon>
        <taxon>Roseobacteraceae</taxon>
        <taxon>Roseovarius</taxon>
    </lineage>
</organism>
<dbReference type="RefSeq" id="WP_121163477.1">
    <property type="nucleotide sequence ID" value="NZ_RAPE01000001.1"/>
</dbReference>
<proteinExistence type="inferred from homology"/>
<evidence type="ECO:0000256" key="1">
    <source>
        <dbReference type="ARBA" id="ARBA00007847"/>
    </source>
</evidence>
<dbReference type="InterPro" id="IPR033134">
    <property type="entry name" value="Asp/Glu_racemase_AS_2"/>
</dbReference>
<protein>
    <submittedName>
        <fullName evidence="3">Amino acid racemase</fullName>
        <ecNumber evidence="3">5.1.1.-</ecNumber>
    </submittedName>
</protein>
<sequence length="230" mass="23964">MRPVGILGGMGPEATILLMQKVLNAVDARDDADHAPLIVHQNPQVPSRIKALIEGTGADPAPALGQMARDLEAAGANALAMPCNTAHHYAETIRRATALPFLDMLALTAATLKRAGARRVGMLASPATRMVGVFDAPFAACGLEPVWARDEAMLLRLIRSIKAGEPTETLRPALTTCAGALRGDGADHLLVGCTELSLMADALDGPVTDTLDCLTAGIVDFATQRTPGAD</sequence>
<dbReference type="AlphaFoldDB" id="A0A3A8BB02"/>
<dbReference type="Proteomes" id="UP000281128">
    <property type="component" value="Unassembled WGS sequence"/>
</dbReference>
<dbReference type="Gene3D" id="3.40.50.1860">
    <property type="match status" value="2"/>
</dbReference>
<dbReference type="EMBL" id="RAPE01000001">
    <property type="protein sequence ID" value="RKF16442.1"/>
    <property type="molecule type" value="Genomic_DNA"/>
</dbReference>
<dbReference type="PROSITE" id="PS00924">
    <property type="entry name" value="ASP_GLU_RACEMASE_2"/>
    <property type="match status" value="1"/>
</dbReference>
<comment type="similarity">
    <text evidence="1">Belongs to the aspartate/glutamate racemases family.</text>
</comment>
<keyword evidence="2 3" id="KW-0413">Isomerase</keyword>
<accession>A0A3A8BB02</accession>
<dbReference type="SUPFAM" id="SSF53681">
    <property type="entry name" value="Aspartate/glutamate racemase"/>
    <property type="match status" value="2"/>
</dbReference>